<accession>A0ABS8W820</accession>
<protein>
    <recommendedName>
        <fullName evidence="3">Adenosylmethionine decarboxylase</fullName>
    </recommendedName>
</protein>
<evidence type="ECO:0000313" key="1">
    <source>
        <dbReference type="EMBL" id="MCE2595149.1"/>
    </source>
</evidence>
<dbReference type="EMBL" id="JAIMJA010000008">
    <property type="protein sequence ID" value="MCE2595149.1"/>
    <property type="molecule type" value="Genomic_DNA"/>
</dbReference>
<gene>
    <name evidence="1" type="ORF">K6Y31_09990</name>
</gene>
<keyword evidence="2" id="KW-1185">Reference proteome</keyword>
<dbReference type="Proteomes" id="UP001201273">
    <property type="component" value="Unassembled WGS sequence"/>
</dbReference>
<organism evidence="1 2">
    <name type="scientific">Motilimonas cestriensis</name>
    <dbReference type="NCBI Taxonomy" id="2742685"/>
    <lineage>
        <taxon>Bacteria</taxon>
        <taxon>Pseudomonadati</taxon>
        <taxon>Pseudomonadota</taxon>
        <taxon>Gammaproteobacteria</taxon>
        <taxon>Alteromonadales</taxon>
        <taxon>Alteromonadales genera incertae sedis</taxon>
        <taxon>Motilimonas</taxon>
    </lineage>
</organism>
<dbReference type="Gene3D" id="3.60.90.10">
    <property type="entry name" value="S-adenosylmethionine decarboxylase"/>
    <property type="match status" value="1"/>
</dbReference>
<dbReference type="PANTHER" id="PTHR11570">
    <property type="entry name" value="S-ADENOSYLMETHIONINE DECARBOXYLASE"/>
    <property type="match status" value="1"/>
</dbReference>
<dbReference type="PROSITE" id="PS01336">
    <property type="entry name" value="ADOMETDC"/>
    <property type="match status" value="1"/>
</dbReference>
<dbReference type="SUPFAM" id="SSF56276">
    <property type="entry name" value="S-adenosylmethionine decarboxylase"/>
    <property type="match status" value="1"/>
</dbReference>
<sequence length="275" mass="31511">MNMSTPFFFEATEKRLELHLKPAINAVSKVNLLQYSDDFWQRQLNHCGATILTQLKNKYCHAYVLSESSLFVFSQRLILVTCGNCPLVETASALIQYFAANNIAHIHFYRQQEQQPQYQLSQFSQDAQQLRCLLGGNSHSQNRVFEYLADDMEPLLRSNHKLQLAQLKGPLVATIQKGQLNKSELRHKLGLEQLAANYCLNDWLFEPVGYSVNGLDDEQYFTLHLSPEEECSLLSLETNDSQLWQRLSPYLLQQFSPLQHTTSLANLKLDAVAID</sequence>
<proteinExistence type="predicted"/>
<evidence type="ECO:0000313" key="2">
    <source>
        <dbReference type="Proteomes" id="UP001201273"/>
    </source>
</evidence>
<evidence type="ECO:0008006" key="3">
    <source>
        <dbReference type="Google" id="ProtNLM"/>
    </source>
</evidence>
<reference evidence="1 2" key="1">
    <citation type="journal article" date="2022" name="Environ. Microbiol. Rep.">
        <title>Eco-phylogenetic analyses reveal divergent evolution of vitamin B12 metabolism in the marine bacterial family 'Psychromonadaceae'.</title>
        <authorList>
            <person name="Jin X."/>
            <person name="Yang Y."/>
            <person name="Cao H."/>
            <person name="Gao B."/>
            <person name="Zhao Z."/>
        </authorList>
    </citation>
    <scope>NUCLEOTIDE SEQUENCE [LARGE SCALE GENOMIC DNA]</scope>
    <source>
        <strain evidence="1 2">MKS20</strain>
    </source>
</reference>
<comment type="caution">
    <text evidence="1">The sequence shown here is derived from an EMBL/GenBank/DDBJ whole genome shotgun (WGS) entry which is preliminary data.</text>
</comment>
<dbReference type="RefSeq" id="WP_233052643.1">
    <property type="nucleotide sequence ID" value="NZ_JAIMJA010000008.1"/>
</dbReference>
<name>A0ABS8W820_9GAMM</name>
<dbReference type="InterPro" id="IPR018166">
    <property type="entry name" value="S-AdoMet_deCO2ase_CS"/>
</dbReference>
<dbReference type="InterPro" id="IPR016067">
    <property type="entry name" value="S-AdoMet_deCO2ase_core"/>
</dbReference>
<dbReference type="InterPro" id="IPR048283">
    <property type="entry name" value="AdoMetDC-like"/>
</dbReference>
<dbReference type="PANTHER" id="PTHR11570:SF0">
    <property type="entry name" value="S-ADENOSYLMETHIONINE DECARBOXYLASE PROENZYME"/>
    <property type="match status" value="1"/>
</dbReference>
<dbReference type="Pfam" id="PF01536">
    <property type="entry name" value="SAM_decarbox"/>
    <property type="match status" value="1"/>
</dbReference>